<dbReference type="EMBL" id="PNBX01000239">
    <property type="protein sequence ID" value="TMO59439.1"/>
    <property type="molecule type" value="Genomic_DNA"/>
</dbReference>
<keyword evidence="2" id="KW-0966">Cell projection</keyword>
<organism evidence="2 3">
    <name type="scientific">Pseudoalteromonas aurantia</name>
    <dbReference type="NCBI Taxonomy" id="43654"/>
    <lineage>
        <taxon>Bacteria</taxon>
        <taxon>Pseudomonadati</taxon>
        <taxon>Pseudomonadota</taxon>
        <taxon>Gammaproteobacteria</taxon>
        <taxon>Alteromonadales</taxon>
        <taxon>Pseudoalteromonadaceae</taxon>
        <taxon>Pseudoalteromonas</taxon>
    </lineage>
</organism>
<sequence length="47" mass="5212">NKEAKADLVEVDMAEAVTELTRHETALQASQATFNRLSNLSLFDYIG</sequence>
<evidence type="ECO:0000313" key="2">
    <source>
        <dbReference type="EMBL" id="TMO59439.1"/>
    </source>
</evidence>
<protein>
    <submittedName>
        <fullName evidence="2">Flagellar hook-associated protein 3</fullName>
    </submittedName>
</protein>
<feature type="non-terminal residue" evidence="2">
    <location>
        <position position="1"/>
    </location>
</feature>
<name>A0A5S3UTS4_9GAMM</name>
<accession>A0A5S3UTS4</accession>
<dbReference type="SUPFAM" id="SSF64518">
    <property type="entry name" value="Phase 1 flagellin"/>
    <property type="match status" value="1"/>
</dbReference>
<keyword evidence="2" id="KW-0282">Flagellum</keyword>
<dbReference type="Pfam" id="PF00700">
    <property type="entry name" value="Flagellin_C"/>
    <property type="match status" value="1"/>
</dbReference>
<dbReference type="Gene3D" id="1.20.1330.10">
    <property type="entry name" value="f41 fragment of flagellin, N-terminal domain"/>
    <property type="match status" value="1"/>
</dbReference>
<feature type="domain" description="Flagellin C-terminal" evidence="1">
    <location>
        <begin position="2"/>
        <end position="45"/>
    </location>
</feature>
<evidence type="ECO:0000313" key="3">
    <source>
        <dbReference type="Proteomes" id="UP000307217"/>
    </source>
</evidence>
<dbReference type="Proteomes" id="UP000307217">
    <property type="component" value="Unassembled WGS sequence"/>
</dbReference>
<dbReference type="AlphaFoldDB" id="A0A5S3UTS4"/>
<comment type="caution">
    <text evidence="2">The sequence shown here is derived from an EMBL/GenBank/DDBJ whole genome shotgun (WGS) entry which is preliminary data.</text>
</comment>
<evidence type="ECO:0000259" key="1">
    <source>
        <dbReference type="Pfam" id="PF00700"/>
    </source>
</evidence>
<keyword evidence="2" id="KW-0969">Cilium</keyword>
<proteinExistence type="predicted"/>
<dbReference type="RefSeq" id="WP_283957782.1">
    <property type="nucleotide sequence ID" value="NZ_PNBX01000239.1"/>
</dbReference>
<reference evidence="2 3" key="1">
    <citation type="submission" date="2018-01" db="EMBL/GenBank/DDBJ databases">
        <authorList>
            <person name="Paulsen S."/>
            <person name="Gram L.K."/>
        </authorList>
    </citation>
    <scope>NUCLEOTIDE SEQUENCE [LARGE SCALE GENOMIC DNA]</scope>
    <source>
        <strain evidence="2 3">S3790</strain>
    </source>
</reference>
<gene>
    <name evidence="2" type="ORF">CWC19_21360</name>
</gene>
<dbReference type="InterPro" id="IPR046358">
    <property type="entry name" value="Flagellin_C"/>
</dbReference>
<reference evidence="3" key="2">
    <citation type="submission" date="2019-06" db="EMBL/GenBank/DDBJ databases">
        <title>Co-occurence of chitin degradation, pigmentation and bioactivity in marine Pseudoalteromonas.</title>
        <authorList>
            <person name="Sonnenschein E.C."/>
            <person name="Bech P.K."/>
        </authorList>
    </citation>
    <scope>NUCLEOTIDE SEQUENCE [LARGE SCALE GENOMIC DNA]</scope>
    <source>
        <strain evidence="3">S3790</strain>
    </source>
</reference>